<dbReference type="Proteomes" id="UP000054342">
    <property type="component" value="Unassembled WGS sequence"/>
</dbReference>
<accession>A0A0D2ERS0</accession>
<protein>
    <recommendedName>
        <fullName evidence="2">N-acetyltransferase domain-containing protein</fullName>
    </recommendedName>
</protein>
<dbReference type="PANTHER" id="PTHR20958:SF6">
    <property type="entry name" value="GLYCINE N-ACYLTRANSFERASE-LIKE PROTEIN"/>
    <property type="match status" value="1"/>
</dbReference>
<feature type="compositionally biased region" description="Polar residues" evidence="1">
    <location>
        <begin position="80"/>
        <end position="92"/>
    </location>
</feature>
<keyword evidence="4" id="KW-1185">Reference proteome</keyword>
<proteinExistence type="predicted"/>
<feature type="region of interest" description="Disordered" evidence="1">
    <location>
        <begin position="66"/>
        <end position="93"/>
    </location>
</feature>
<organism evidence="3 4">
    <name type="scientific">Exophiala xenobiotica</name>
    <dbReference type="NCBI Taxonomy" id="348802"/>
    <lineage>
        <taxon>Eukaryota</taxon>
        <taxon>Fungi</taxon>
        <taxon>Dikarya</taxon>
        <taxon>Ascomycota</taxon>
        <taxon>Pezizomycotina</taxon>
        <taxon>Eurotiomycetes</taxon>
        <taxon>Chaetothyriomycetidae</taxon>
        <taxon>Chaetothyriales</taxon>
        <taxon>Herpotrichiellaceae</taxon>
        <taxon>Exophiala</taxon>
    </lineage>
</organism>
<dbReference type="InterPro" id="IPR000182">
    <property type="entry name" value="GNAT_dom"/>
</dbReference>
<sequence length="422" mass="47159">MDRDGQYHINSGVLSPTQIPNLQQKLDDLLPYSLPVTRRIEYHLGHPISPTARIFVAAAAVPADGDDDGDVQINGDHVHSNQPLPLPGTSSHPPDERWLESWLLSNTSSSSAASRPWLAAHIDLINYGQTQVWLFASWEVPSLFRNDSDTVTGGGGLYKSLMHELFNYIHTVLVPTMPLEPSDEWLDLKRTGKTLTTPYSRSKILFGTVGEKLWELFPPQARARTDPGYLKYVFSPAKENENVDEAKAEASLAKARLAATAADNDNDNTSLLLLPAEYKFGEMRSSDLQIVLDRSTIPRTLSTLRQYVSVAIFSRDDDTDPRPVAWGFLGKDASLSSLHTEPAHRGKGLAVCLARELLQRQTRAFQEDKRGMGWAHADVSQDNIPSRRVMEKLGGRPMWMVMWTEVDLEKVCRSSDEEDEVK</sequence>
<evidence type="ECO:0000313" key="3">
    <source>
        <dbReference type="EMBL" id="KIW58433.1"/>
    </source>
</evidence>
<dbReference type="SUPFAM" id="SSF55729">
    <property type="entry name" value="Acyl-CoA N-acyltransferases (Nat)"/>
    <property type="match status" value="1"/>
</dbReference>
<dbReference type="STRING" id="348802.A0A0D2ERS0"/>
<dbReference type="InterPro" id="IPR053225">
    <property type="entry name" value="Acyl-CoA_N-acyltransferase"/>
</dbReference>
<reference evidence="3 4" key="1">
    <citation type="submission" date="2015-01" db="EMBL/GenBank/DDBJ databases">
        <title>The Genome Sequence of Exophiala xenobiotica CBS118157.</title>
        <authorList>
            <consortium name="The Broad Institute Genomics Platform"/>
            <person name="Cuomo C."/>
            <person name="de Hoog S."/>
            <person name="Gorbushina A."/>
            <person name="Stielow B."/>
            <person name="Teixiera M."/>
            <person name="Abouelleil A."/>
            <person name="Chapman S.B."/>
            <person name="Priest M."/>
            <person name="Young S.K."/>
            <person name="Wortman J."/>
            <person name="Nusbaum C."/>
            <person name="Birren B."/>
        </authorList>
    </citation>
    <scope>NUCLEOTIDE SEQUENCE [LARGE SCALE GENOMIC DNA]</scope>
    <source>
        <strain evidence="3 4">CBS 118157</strain>
    </source>
</reference>
<evidence type="ECO:0000256" key="1">
    <source>
        <dbReference type="SAM" id="MobiDB-lite"/>
    </source>
</evidence>
<evidence type="ECO:0000313" key="4">
    <source>
        <dbReference type="Proteomes" id="UP000054342"/>
    </source>
</evidence>
<name>A0A0D2ERS0_9EURO</name>
<dbReference type="InterPro" id="IPR013653">
    <property type="entry name" value="GCN5-like_dom"/>
</dbReference>
<dbReference type="GO" id="GO:0016747">
    <property type="term" value="F:acyltransferase activity, transferring groups other than amino-acyl groups"/>
    <property type="evidence" value="ECO:0007669"/>
    <property type="project" value="InterPro"/>
</dbReference>
<dbReference type="Pfam" id="PF08445">
    <property type="entry name" value="FR47"/>
    <property type="match status" value="1"/>
</dbReference>
<dbReference type="InterPro" id="IPR016181">
    <property type="entry name" value="Acyl_CoA_acyltransferase"/>
</dbReference>
<gene>
    <name evidence="3" type="ORF">PV05_02954</name>
</gene>
<dbReference type="PROSITE" id="PS51186">
    <property type="entry name" value="GNAT"/>
    <property type="match status" value="1"/>
</dbReference>
<dbReference type="HOGENOM" id="CLU_030809_0_0_1"/>
<dbReference type="PANTHER" id="PTHR20958">
    <property type="entry name" value="GLYCINE N-ACYLTRANSFERASE-LIKE PROTEIN"/>
    <property type="match status" value="1"/>
</dbReference>
<dbReference type="GeneID" id="25324862"/>
<dbReference type="RefSeq" id="XP_013319017.1">
    <property type="nucleotide sequence ID" value="XM_013463563.1"/>
</dbReference>
<dbReference type="OrthoDB" id="61870at2759"/>
<dbReference type="AlphaFoldDB" id="A0A0D2ERS0"/>
<evidence type="ECO:0000259" key="2">
    <source>
        <dbReference type="PROSITE" id="PS51186"/>
    </source>
</evidence>
<dbReference type="Gene3D" id="3.40.630.30">
    <property type="match status" value="1"/>
</dbReference>
<dbReference type="EMBL" id="KN847318">
    <property type="protein sequence ID" value="KIW58433.1"/>
    <property type="molecule type" value="Genomic_DNA"/>
</dbReference>
<feature type="domain" description="N-acetyltransferase" evidence="2">
    <location>
        <begin position="278"/>
        <end position="413"/>
    </location>
</feature>